<dbReference type="Proteomes" id="UP000283619">
    <property type="component" value="Unassembled WGS sequence"/>
</dbReference>
<keyword evidence="10" id="KW-0413">Isomerase</keyword>
<evidence type="ECO:0000313" key="14">
    <source>
        <dbReference type="EMBL" id="ROO04091.1"/>
    </source>
</evidence>
<comment type="cofactor">
    <cofactor evidence="2">
        <name>[4Fe-4S] cluster</name>
        <dbReference type="ChEBI" id="CHEBI:49883"/>
    </cofactor>
</comment>
<dbReference type="RefSeq" id="WP_077571151.1">
    <property type="nucleotide sequence ID" value="NZ_JARZGB010000007.1"/>
</dbReference>
<evidence type="ECO:0000256" key="4">
    <source>
        <dbReference type="ARBA" id="ARBA00022485"/>
    </source>
</evidence>
<evidence type="ECO:0000256" key="2">
    <source>
        <dbReference type="ARBA" id="ARBA00001966"/>
    </source>
</evidence>
<proteinExistence type="inferred from homology"/>
<dbReference type="Pfam" id="PF04055">
    <property type="entry name" value="Radical_SAM"/>
    <property type="match status" value="1"/>
</dbReference>
<dbReference type="CDD" id="cd01335">
    <property type="entry name" value="Radical_SAM"/>
    <property type="match status" value="1"/>
</dbReference>
<dbReference type="GO" id="GO:0016853">
    <property type="term" value="F:isomerase activity"/>
    <property type="evidence" value="ECO:0007669"/>
    <property type="project" value="UniProtKB-KW"/>
</dbReference>
<keyword evidence="8" id="KW-0408">Iron</keyword>
<dbReference type="SFLD" id="SFLDS00029">
    <property type="entry name" value="Radical_SAM"/>
    <property type="match status" value="1"/>
</dbReference>
<comment type="cofactor">
    <cofactor evidence="1 12">
        <name>pyridoxal 5'-phosphate</name>
        <dbReference type="ChEBI" id="CHEBI:597326"/>
    </cofactor>
</comment>
<feature type="binding site" evidence="11">
    <location>
        <position position="128"/>
    </location>
    <ligand>
        <name>[4Fe-4S] cluster</name>
        <dbReference type="ChEBI" id="CHEBI:49883"/>
        <note>4Fe-4S-S-AdoMet</note>
    </ligand>
</feature>
<gene>
    <name evidence="14" type="ORF">BK673_23245</name>
</gene>
<feature type="domain" description="Radical SAM core" evidence="13">
    <location>
        <begin position="114"/>
        <end position="330"/>
    </location>
</feature>
<dbReference type="PANTHER" id="PTHR30538">
    <property type="entry name" value="LYSINE 2,3-AMINOMUTASE-RELATED"/>
    <property type="match status" value="1"/>
</dbReference>
<dbReference type="SFLD" id="SFLDG01070">
    <property type="entry name" value="PLP-dependent"/>
    <property type="match status" value="1"/>
</dbReference>
<evidence type="ECO:0000256" key="8">
    <source>
        <dbReference type="ARBA" id="ARBA00023004"/>
    </source>
</evidence>
<keyword evidence="6 11" id="KW-0479">Metal-binding</keyword>
<evidence type="ECO:0000256" key="11">
    <source>
        <dbReference type="PIRSR" id="PIRSR004911-1"/>
    </source>
</evidence>
<evidence type="ECO:0000256" key="12">
    <source>
        <dbReference type="PIRSR" id="PIRSR603739-50"/>
    </source>
</evidence>
<dbReference type="Gene3D" id="6.10.140.1170">
    <property type="match status" value="1"/>
</dbReference>
<evidence type="ECO:0000256" key="1">
    <source>
        <dbReference type="ARBA" id="ARBA00001933"/>
    </source>
</evidence>
<dbReference type="InterPro" id="IPR058240">
    <property type="entry name" value="rSAM_sf"/>
</dbReference>
<sequence>MIIAKDTLSKQDLLSSDQWGDYKFQMKNAIRTKSQLETWVNLSETELRGIEQTESQYKWMITPYYASLMDETNENCPIRLQSIPHPKEVEESNQQEEVDPVGDMVYMKTRRVVHKYPNRVIFLVSDTCPVYCRHCTRKFHTTDKSGTYYNKELPASYDQDIEYIANNKNISDVLLTGGDPLILSDKLLHSIISRLNAIPHVDFVRIGSRYPVFLPQRITDDFCKMLSEFKSIWFSTHFNHPVEVTPEALSAVDKLLSHGIPVQNQTVLLRGVNDDVETLRTLNRMLVKGRVRPYYLYHADNVQGVSHFRTSIEKGLEIMEQLHGYETGFSVPQYVYTTKLGKIPLNNQYFYKLGSKNFVLGYDHKTLEIS</sequence>
<dbReference type="InterPro" id="IPR003739">
    <property type="entry name" value="Lys_aminomutase/Glu_NH3_mut"/>
</dbReference>
<dbReference type="PROSITE" id="PS51918">
    <property type="entry name" value="RADICAL_SAM"/>
    <property type="match status" value="1"/>
</dbReference>
<comment type="similarity">
    <text evidence="3">Belongs to the radical SAM superfamily. KamA family.</text>
</comment>
<feature type="binding site" evidence="11">
    <location>
        <position position="132"/>
    </location>
    <ligand>
        <name>[4Fe-4S] cluster</name>
        <dbReference type="ChEBI" id="CHEBI:49883"/>
        <note>4Fe-4S-S-AdoMet</note>
    </ligand>
</feature>
<dbReference type="NCBIfam" id="TIGR04468">
    <property type="entry name" value="arg_2_3_am_muta"/>
    <property type="match status" value="1"/>
</dbReference>
<dbReference type="SUPFAM" id="SSF102114">
    <property type="entry name" value="Radical SAM enzymes"/>
    <property type="match status" value="1"/>
</dbReference>
<evidence type="ECO:0000256" key="6">
    <source>
        <dbReference type="ARBA" id="ARBA00022723"/>
    </source>
</evidence>
<evidence type="ECO:0000256" key="3">
    <source>
        <dbReference type="ARBA" id="ARBA00008703"/>
    </source>
</evidence>
<dbReference type="NCBIfam" id="TIGR00238">
    <property type="entry name" value="KamA family radical SAM protein"/>
    <property type="match status" value="1"/>
</dbReference>
<dbReference type="PIRSF" id="PIRSF004911">
    <property type="entry name" value="DUF160"/>
    <property type="match status" value="1"/>
</dbReference>
<protein>
    <submittedName>
        <fullName evidence="14">Arginine 2,3-aminomutase</fullName>
    </submittedName>
</protein>
<comment type="caution">
    <text evidence="14">The sequence shown here is derived from an EMBL/GenBank/DDBJ whole genome shotgun (WGS) entry which is preliminary data.</text>
</comment>
<evidence type="ECO:0000256" key="10">
    <source>
        <dbReference type="ARBA" id="ARBA00023235"/>
    </source>
</evidence>
<dbReference type="GO" id="GO:0051539">
    <property type="term" value="F:4 iron, 4 sulfur cluster binding"/>
    <property type="evidence" value="ECO:0007669"/>
    <property type="project" value="UniProtKB-KW"/>
</dbReference>
<evidence type="ECO:0000259" key="13">
    <source>
        <dbReference type="PROSITE" id="PS51918"/>
    </source>
</evidence>
<keyword evidence="9 11" id="KW-0411">Iron-sulfur</keyword>
<keyword evidence="7 12" id="KW-0663">Pyridoxal phosphate</keyword>
<name>A0A423P065_PSEFL</name>
<evidence type="ECO:0000256" key="7">
    <source>
        <dbReference type="ARBA" id="ARBA00022898"/>
    </source>
</evidence>
<dbReference type="AlphaFoldDB" id="A0A423P065"/>
<evidence type="ECO:0000256" key="9">
    <source>
        <dbReference type="ARBA" id="ARBA00023014"/>
    </source>
</evidence>
<dbReference type="InterPro" id="IPR031015">
    <property type="entry name" value="Arg_2_3_am_muta"/>
</dbReference>
<dbReference type="GO" id="GO:0046872">
    <property type="term" value="F:metal ion binding"/>
    <property type="evidence" value="ECO:0007669"/>
    <property type="project" value="UniProtKB-KW"/>
</dbReference>
<dbReference type="Gene3D" id="3.20.20.70">
    <property type="entry name" value="Aldolase class I"/>
    <property type="match status" value="1"/>
</dbReference>
<organism evidence="14 15">
    <name type="scientific">Pseudomonas fluorescens</name>
    <dbReference type="NCBI Taxonomy" id="294"/>
    <lineage>
        <taxon>Bacteria</taxon>
        <taxon>Pseudomonadati</taxon>
        <taxon>Pseudomonadota</taxon>
        <taxon>Gammaproteobacteria</taxon>
        <taxon>Pseudomonadales</taxon>
        <taxon>Pseudomonadaceae</taxon>
        <taxon>Pseudomonas</taxon>
    </lineage>
</organism>
<dbReference type="PANTHER" id="PTHR30538:SF1">
    <property type="entry name" value="L-LYSINE 2,3-AMINOMUTASE"/>
    <property type="match status" value="1"/>
</dbReference>
<feature type="modified residue" description="N6-(pyridoxal phosphate)lysine" evidence="12">
    <location>
        <position position="342"/>
    </location>
</feature>
<keyword evidence="5" id="KW-0949">S-adenosyl-L-methionine</keyword>
<feature type="binding site" evidence="11">
    <location>
        <position position="135"/>
    </location>
    <ligand>
        <name>[4Fe-4S] cluster</name>
        <dbReference type="ChEBI" id="CHEBI:49883"/>
        <note>4Fe-4S-S-AdoMet</note>
    </ligand>
</feature>
<dbReference type="InterPro" id="IPR007197">
    <property type="entry name" value="rSAM"/>
</dbReference>
<evidence type="ECO:0000256" key="5">
    <source>
        <dbReference type="ARBA" id="ARBA00022691"/>
    </source>
</evidence>
<keyword evidence="4 11" id="KW-0004">4Fe-4S</keyword>
<dbReference type="InterPro" id="IPR013785">
    <property type="entry name" value="Aldolase_TIM"/>
</dbReference>
<dbReference type="SFLD" id="SFLDF00291">
    <property type="entry name" value="arginine_2_3-aminomutase"/>
    <property type="match status" value="1"/>
</dbReference>
<dbReference type="EMBL" id="MOBZ01000019">
    <property type="protein sequence ID" value="ROO04091.1"/>
    <property type="molecule type" value="Genomic_DNA"/>
</dbReference>
<evidence type="ECO:0000313" key="15">
    <source>
        <dbReference type="Proteomes" id="UP000283619"/>
    </source>
</evidence>
<accession>A0A423P065</accession>
<reference evidence="14 15" key="1">
    <citation type="submission" date="2016-10" db="EMBL/GenBank/DDBJ databases">
        <title>Comparative genome analysis of multiple Pseudomonas spp. focuses on biocontrol and plant growth promoting traits.</title>
        <authorList>
            <person name="Tao X.-Y."/>
            <person name="Taylor C.G."/>
        </authorList>
    </citation>
    <scope>NUCLEOTIDE SEQUENCE [LARGE SCALE GENOMIC DNA]</scope>
    <source>
        <strain evidence="14 15">36G2</strain>
    </source>
</reference>